<dbReference type="InterPro" id="IPR011010">
    <property type="entry name" value="DNA_brk_join_enz"/>
</dbReference>
<evidence type="ECO:0000256" key="2">
    <source>
        <dbReference type="ARBA" id="ARBA00022908"/>
    </source>
</evidence>
<feature type="domain" description="Tyr recombinase" evidence="6">
    <location>
        <begin position="202"/>
        <end position="390"/>
    </location>
</feature>
<dbReference type="PANTHER" id="PTHR30349">
    <property type="entry name" value="PHAGE INTEGRASE-RELATED"/>
    <property type="match status" value="1"/>
</dbReference>
<evidence type="ECO:0000256" key="1">
    <source>
        <dbReference type="ARBA" id="ARBA00008857"/>
    </source>
</evidence>
<keyword evidence="4" id="KW-0233">DNA recombination</keyword>
<dbReference type="Pfam" id="PF00589">
    <property type="entry name" value="Phage_integrase"/>
    <property type="match status" value="1"/>
</dbReference>
<dbReference type="Pfam" id="PF13102">
    <property type="entry name" value="Phage_int_SAM_5"/>
    <property type="match status" value="1"/>
</dbReference>
<accession>A0A7V8VGC1</accession>
<evidence type="ECO:0000256" key="3">
    <source>
        <dbReference type="ARBA" id="ARBA00023125"/>
    </source>
</evidence>
<proteinExistence type="inferred from homology"/>
<dbReference type="PANTHER" id="PTHR30349:SF41">
    <property type="entry name" value="INTEGRASE_RECOMBINASE PROTEIN MJ0367-RELATED"/>
    <property type="match status" value="1"/>
</dbReference>
<dbReference type="SUPFAM" id="SSF56349">
    <property type="entry name" value="DNA breaking-rejoining enzymes"/>
    <property type="match status" value="1"/>
</dbReference>
<comment type="similarity">
    <text evidence="1">Belongs to the 'phage' integrase family.</text>
</comment>
<comment type="caution">
    <text evidence="8">The sequence shown here is derived from an EMBL/GenBank/DDBJ whole genome shotgun (WGS) entry which is preliminary data.</text>
</comment>
<gene>
    <name evidence="8" type="ORF">H0921_14190</name>
</gene>
<dbReference type="PROSITE" id="PS51898">
    <property type="entry name" value="TYR_RECOMBINASE"/>
    <property type="match status" value="1"/>
</dbReference>
<sequence length="476" mass="53445">MASIGNDANGRKRILFLDPRDGKRKTVRLGKCDKRTAQAIAIHIEALLAAQVRGLPIPPDTATWLKELHGELREKLVKLGLVEAPKCMTLGEFLQSYLERHTHVKEASRGVIAQTVRNLLTYFGEDCRIDSITAGQADDFRKWLLAGGRSPRQPKKPKALAPATVHRRLGHCRSIFADAVRQKLIAESPFAGIKRPEARNRDRQAYVPADVIERLIREQAPSAEWRLLLALARYLGLRVPSEPFSLTWDCVDWEKQRLRVPSPKTERSGKGFRVVPILPQVLPYLQEVWDQAPEGSIYIFHHLRQRESAKAADRGFWGSVNLRTHFLRMLKRAGIRPWPRLWHNLRASAQTDLANTFPDHVVCEWLGNTAAVAQDHYLQVTDAHFDLARQWGGPLGAVPPPTRSASCLHTPILSGGTESGTQAAQFAAQQNTEVQCAIWRRESQELGIEDVTHRVASSCSTVPSQKLTLSGFEPEF</sequence>
<dbReference type="InterPro" id="IPR010998">
    <property type="entry name" value="Integrase_recombinase_N"/>
</dbReference>
<evidence type="ECO:0000313" key="8">
    <source>
        <dbReference type="EMBL" id="MBA2227307.1"/>
    </source>
</evidence>
<name>A0A7V8VGC1_9BACT</name>
<dbReference type="InterPro" id="IPR050090">
    <property type="entry name" value="Tyrosine_recombinase_XerCD"/>
</dbReference>
<evidence type="ECO:0000256" key="4">
    <source>
        <dbReference type="ARBA" id="ARBA00023172"/>
    </source>
</evidence>
<organism evidence="8 9">
    <name type="scientific">Thermogemmata fonticola</name>
    <dbReference type="NCBI Taxonomy" id="2755323"/>
    <lineage>
        <taxon>Bacteria</taxon>
        <taxon>Pseudomonadati</taxon>
        <taxon>Planctomycetota</taxon>
        <taxon>Planctomycetia</taxon>
        <taxon>Gemmatales</taxon>
        <taxon>Gemmataceae</taxon>
        <taxon>Thermogemmata</taxon>
    </lineage>
</organism>
<dbReference type="InterPro" id="IPR013762">
    <property type="entry name" value="Integrase-like_cat_sf"/>
</dbReference>
<dbReference type="Gene3D" id="1.10.150.130">
    <property type="match status" value="1"/>
</dbReference>
<dbReference type="GO" id="GO:0006310">
    <property type="term" value="P:DNA recombination"/>
    <property type="evidence" value="ECO:0007669"/>
    <property type="project" value="UniProtKB-KW"/>
</dbReference>
<evidence type="ECO:0000259" key="7">
    <source>
        <dbReference type="PROSITE" id="PS51900"/>
    </source>
</evidence>
<dbReference type="AlphaFoldDB" id="A0A7V8VGC1"/>
<evidence type="ECO:0000259" key="6">
    <source>
        <dbReference type="PROSITE" id="PS51898"/>
    </source>
</evidence>
<keyword evidence="2" id="KW-0229">DNA integration</keyword>
<dbReference type="InterPro" id="IPR044068">
    <property type="entry name" value="CB"/>
</dbReference>
<dbReference type="InterPro" id="IPR025269">
    <property type="entry name" value="SAM-like_dom"/>
</dbReference>
<keyword evidence="3 5" id="KW-0238">DNA-binding</keyword>
<dbReference type="PROSITE" id="PS51900">
    <property type="entry name" value="CB"/>
    <property type="match status" value="1"/>
</dbReference>
<dbReference type="RefSeq" id="WP_194539167.1">
    <property type="nucleotide sequence ID" value="NZ_JACEFB010000012.1"/>
</dbReference>
<dbReference type="Gene3D" id="1.10.443.10">
    <property type="entry name" value="Intergrase catalytic core"/>
    <property type="match status" value="1"/>
</dbReference>
<dbReference type="GO" id="GO:0015074">
    <property type="term" value="P:DNA integration"/>
    <property type="evidence" value="ECO:0007669"/>
    <property type="project" value="UniProtKB-KW"/>
</dbReference>
<dbReference type="InterPro" id="IPR002104">
    <property type="entry name" value="Integrase_catalytic"/>
</dbReference>
<keyword evidence="9" id="KW-1185">Reference proteome</keyword>
<dbReference type="EMBL" id="JACEFB010000012">
    <property type="protein sequence ID" value="MBA2227307.1"/>
    <property type="molecule type" value="Genomic_DNA"/>
</dbReference>
<feature type="domain" description="Core-binding (CB)" evidence="7">
    <location>
        <begin position="88"/>
        <end position="180"/>
    </location>
</feature>
<dbReference type="GO" id="GO:0003677">
    <property type="term" value="F:DNA binding"/>
    <property type="evidence" value="ECO:0007669"/>
    <property type="project" value="UniProtKB-UniRule"/>
</dbReference>
<evidence type="ECO:0000256" key="5">
    <source>
        <dbReference type="PROSITE-ProRule" id="PRU01248"/>
    </source>
</evidence>
<evidence type="ECO:0000313" key="9">
    <source>
        <dbReference type="Proteomes" id="UP000542342"/>
    </source>
</evidence>
<protein>
    <submittedName>
        <fullName evidence="8">Site-specific integrase</fullName>
    </submittedName>
</protein>
<dbReference type="CDD" id="cd00397">
    <property type="entry name" value="DNA_BRE_C"/>
    <property type="match status" value="1"/>
</dbReference>
<reference evidence="8 9" key="1">
    <citation type="submission" date="2020-07" db="EMBL/GenBank/DDBJ databases">
        <title>Thermogemmata thermophila gen. nov., sp. nov., a novel moderate thermophilic planctomycete from a Kamchatka hot spring.</title>
        <authorList>
            <person name="Elcheninov A.G."/>
            <person name="Podosokorskaya O.A."/>
            <person name="Kovaleva O.L."/>
            <person name="Novikov A."/>
            <person name="Bonch-Osmolovskaya E.A."/>
            <person name="Toshchakov S.V."/>
            <person name="Kublanov I.V."/>
        </authorList>
    </citation>
    <scope>NUCLEOTIDE SEQUENCE [LARGE SCALE GENOMIC DNA]</scope>
    <source>
        <strain evidence="8 9">2918</strain>
    </source>
</reference>
<dbReference type="Proteomes" id="UP000542342">
    <property type="component" value="Unassembled WGS sequence"/>
</dbReference>